<protein>
    <submittedName>
        <fullName evidence="3">Homeobox domain-containing protein</fullName>
    </submittedName>
</protein>
<sequence length="84" mass="9515">MSLVAAPGPSVAVQRESQLAGVRRRDARPRLSQTQTGRWSPTSAPRDRRRGRISRQPVQAYAERFRLTMASHRLSTRQRAAVTF</sequence>
<reference evidence="3" key="1">
    <citation type="submission" date="2016-11" db="UniProtKB">
        <authorList>
            <consortium name="WormBaseParasite"/>
        </authorList>
    </citation>
    <scope>IDENTIFICATION</scope>
</reference>
<name>A0A1I8FEM3_9PLAT</name>
<dbReference type="WBParaSite" id="maker-unitig_31656-snap-gene-0.2-mRNA-1">
    <property type="protein sequence ID" value="maker-unitig_31656-snap-gene-0.2-mRNA-1"/>
    <property type="gene ID" value="maker-unitig_31656-snap-gene-0.2"/>
</dbReference>
<evidence type="ECO:0000313" key="3">
    <source>
        <dbReference type="WBParaSite" id="maker-unitig_31656-snap-gene-0.2-mRNA-1"/>
    </source>
</evidence>
<feature type="region of interest" description="Disordered" evidence="1">
    <location>
        <begin position="1"/>
        <end position="56"/>
    </location>
</feature>
<dbReference type="Proteomes" id="UP000095280">
    <property type="component" value="Unplaced"/>
</dbReference>
<evidence type="ECO:0000313" key="2">
    <source>
        <dbReference type="Proteomes" id="UP000095280"/>
    </source>
</evidence>
<proteinExistence type="predicted"/>
<feature type="compositionally biased region" description="Polar residues" evidence="1">
    <location>
        <begin position="31"/>
        <end position="43"/>
    </location>
</feature>
<keyword evidence="2" id="KW-1185">Reference proteome</keyword>
<organism evidence="2 3">
    <name type="scientific">Macrostomum lignano</name>
    <dbReference type="NCBI Taxonomy" id="282301"/>
    <lineage>
        <taxon>Eukaryota</taxon>
        <taxon>Metazoa</taxon>
        <taxon>Spiralia</taxon>
        <taxon>Lophotrochozoa</taxon>
        <taxon>Platyhelminthes</taxon>
        <taxon>Rhabditophora</taxon>
        <taxon>Macrostomorpha</taxon>
        <taxon>Macrostomida</taxon>
        <taxon>Macrostomidae</taxon>
        <taxon>Macrostomum</taxon>
    </lineage>
</organism>
<evidence type="ECO:0000256" key="1">
    <source>
        <dbReference type="SAM" id="MobiDB-lite"/>
    </source>
</evidence>
<dbReference type="AlphaFoldDB" id="A0A1I8FEM3"/>
<accession>A0A1I8FEM3</accession>